<comment type="caution">
    <text evidence="8">The sequence shown here is derived from an EMBL/GenBank/DDBJ whole genome shotgun (WGS) entry which is preliminary data.</text>
</comment>
<keyword evidence="4" id="KW-0472">Membrane</keyword>
<dbReference type="Proteomes" id="UP000679725">
    <property type="component" value="Unassembled WGS sequence"/>
</dbReference>
<dbReference type="InterPro" id="IPR012944">
    <property type="entry name" value="SusD_RagB_dom"/>
</dbReference>
<evidence type="ECO:0000259" key="7">
    <source>
        <dbReference type="Pfam" id="PF14322"/>
    </source>
</evidence>
<dbReference type="CDD" id="cd08977">
    <property type="entry name" value="SusD"/>
    <property type="match status" value="1"/>
</dbReference>
<evidence type="ECO:0000256" key="4">
    <source>
        <dbReference type="ARBA" id="ARBA00023136"/>
    </source>
</evidence>
<evidence type="ECO:0000256" key="1">
    <source>
        <dbReference type="ARBA" id="ARBA00004442"/>
    </source>
</evidence>
<gene>
    <name evidence="8" type="ORF">DYBT9623_04537</name>
</gene>
<dbReference type="InterPro" id="IPR011990">
    <property type="entry name" value="TPR-like_helical_dom_sf"/>
</dbReference>
<dbReference type="SUPFAM" id="SSF48452">
    <property type="entry name" value="TPR-like"/>
    <property type="match status" value="1"/>
</dbReference>
<keyword evidence="5" id="KW-0998">Cell outer membrane</keyword>
<accession>A0ABM8UW09</accession>
<feature type="domain" description="RagB/SusD" evidence="6">
    <location>
        <begin position="325"/>
        <end position="497"/>
    </location>
</feature>
<comment type="subcellular location">
    <subcellularLocation>
        <location evidence="1">Cell outer membrane</location>
    </subcellularLocation>
</comment>
<keyword evidence="3" id="KW-0732">Signal</keyword>
<evidence type="ECO:0000313" key="9">
    <source>
        <dbReference type="Proteomes" id="UP000679725"/>
    </source>
</evidence>
<evidence type="ECO:0000256" key="2">
    <source>
        <dbReference type="ARBA" id="ARBA00006275"/>
    </source>
</evidence>
<dbReference type="Gene3D" id="1.25.40.390">
    <property type="match status" value="1"/>
</dbReference>
<proteinExistence type="inferred from homology"/>
<evidence type="ECO:0000313" key="8">
    <source>
        <dbReference type="EMBL" id="CAG5073006.1"/>
    </source>
</evidence>
<dbReference type="EMBL" id="CAJRAU010000007">
    <property type="protein sequence ID" value="CAG5073006.1"/>
    <property type="molecule type" value="Genomic_DNA"/>
</dbReference>
<dbReference type="Pfam" id="PF07980">
    <property type="entry name" value="SusD_RagB"/>
    <property type="match status" value="1"/>
</dbReference>
<dbReference type="Pfam" id="PF14322">
    <property type="entry name" value="SusD-like_3"/>
    <property type="match status" value="1"/>
</dbReference>
<feature type="domain" description="SusD-like N-terminal" evidence="7">
    <location>
        <begin position="21"/>
        <end position="221"/>
    </location>
</feature>
<name>A0ABM8UW09_9BACT</name>
<keyword evidence="9" id="KW-1185">Reference proteome</keyword>
<evidence type="ECO:0000256" key="3">
    <source>
        <dbReference type="ARBA" id="ARBA00022729"/>
    </source>
</evidence>
<protein>
    <submittedName>
        <fullName evidence="8">SusD-like protein P25</fullName>
    </submittedName>
</protein>
<dbReference type="RefSeq" id="WP_215235802.1">
    <property type="nucleotide sequence ID" value="NZ_CAJRAU010000007.1"/>
</dbReference>
<dbReference type="PROSITE" id="PS51257">
    <property type="entry name" value="PROKAR_LIPOPROTEIN"/>
    <property type="match status" value="1"/>
</dbReference>
<organism evidence="8 9">
    <name type="scientific">Dyadobacter linearis</name>
    <dbReference type="NCBI Taxonomy" id="2823330"/>
    <lineage>
        <taxon>Bacteria</taxon>
        <taxon>Pseudomonadati</taxon>
        <taxon>Bacteroidota</taxon>
        <taxon>Cytophagia</taxon>
        <taxon>Cytophagales</taxon>
        <taxon>Spirosomataceae</taxon>
        <taxon>Dyadobacter</taxon>
    </lineage>
</organism>
<dbReference type="InterPro" id="IPR033985">
    <property type="entry name" value="SusD-like_N"/>
</dbReference>
<comment type="similarity">
    <text evidence="2">Belongs to the SusD family.</text>
</comment>
<evidence type="ECO:0000256" key="5">
    <source>
        <dbReference type="ARBA" id="ARBA00023237"/>
    </source>
</evidence>
<sequence length="497" mass="54833">MKSKTLSAIFVISVVLGSCSDFLNIEPQNAVVPSNFFESESDFKQAVDGTYAPLQALYNNESGWAMGEMRSDNTHFFYNIDYRSPIPEEIDEFVNGSENSITASKYYSNFDMIARANQVLALIDDSGLAPAVLANFKGQVLFLRALAYFDLVRYYGGVPLHLEPASDLGTASLPRASAEQIYAQIISDATQASELLPNKATQEPGRATSGAAFTLLADVYLNQKNWAAAEAASAKVTGYSLLADYASVFDPNNKNNAESVFEAQYLEGTTLGLHSYFPYYFIPLTVNHAQFTKGPTGSQTAPGSGWNTPTEDLLATYEDRTKDKRFNASIGFITGPSQVSDTSYVNLPYIKKYQYPHSIYGQTNQNFPVYRYAEVLLMQAESANEQGKTADAAGYLNQVRKRAGLADSPAKDQAALRAAILKERRVELAFENKRWIDLVRTGNAIAVMNAYGAKLKANPAYYYLTAATYNLDQNKLLFPIPFLEIQVNPDLQQNPGY</sequence>
<reference evidence="8 9" key="1">
    <citation type="submission" date="2021-04" db="EMBL/GenBank/DDBJ databases">
        <authorList>
            <person name="Rodrigo-Torres L."/>
            <person name="Arahal R. D."/>
            <person name="Lucena T."/>
        </authorList>
    </citation>
    <scope>NUCLEOTIDE SEQUENCE [LARGE SCALE GENOMIC DNA]</scope>
    <source>
        <strain evidence="8 9">CECT 9623</strain>
    </source>
</reference>
<evidence type="ECO:0000259" key="6">
    <source>
        <dbReference type="Pfam" id="PF07980"/>
    </source>
</evidence>